<evidence type="ECO:0000313" key="8">
    <source>
        <dbReference type="EMBL" id="BAE49511.1"/>
    </source>
</evidence>
<sequence length="557" mass="61328">MPNGATKRPVLRASTSALVMGVLAVLFVLATFSAMAWQRRADLLHDRQVNNERLADTLAEHTGGMFRQSAMVLSLVSERLDHQRGLSAHDPVFGGFLANVLRHASTVTAIRVITPGGHYLHSYPEIPPEGTSVADRDYVQAHLAGESSLVIGKPIISRVNGKRVLPVSQAHRSPDGRLVAVIALMIQLDHMNELFDSIRQRPNGTVALFNADGTLLSRGPFDEGLMGKDFSQGPLFKEHLPQAPTGSYTSVVATDGKLRQASYRRLGDVPVVVSVSTLHDDTMMQWEGYATTLLTIAIPLVLAAAAITWAMHRQLVARERFERLLARRSADLELANEELRHIAEISAHHLQEPLRTVLSYAQLLVRKTAPDGNSEVDDYLGFIRSGIERMRAQLNALQRYLGVAQCRPHEPVSLPRVLAETIDLLEPRLAAAEAEIRARDLPEIMGDRQHLSGLFHHLISAILERRRPDTYQKIGLSAERDGEMWHLLIRADNTDIDFGEGETSFPLLAPGSSPTRGGNPTLSLAICRKIVQLHGGSMWAETTGDGETRLHVLLPAE</sequence>
<dbReference type="InterPro" id="IPR052162">
    <property type="entry name" value="Sensor_kinase/Photoreceptor"/>
</dbReference>
<evidence type="ECO:0000256" key="2">
    <source>
        <dbReference type="ARBA" id="ARBA00012438"/>
    </source>
</evidence>
<gene>
    <name evidence="8" type="ordered locus">amb0707</name>
</gene>
<keyword evidence="9" id="KW-1185">Reference proteome</keyword>
<keyword evidence="5 8" id="KW-0418">Kinase</keyword>
<evidence type="ECO:0000313" key="9">
    <source>
        <dbReference type="Proteomes" id="UP000007058"/>
    </source>
</evidence>
<dbReference type="InterPro" id="IPR036890">
    <property type="entry name" value="HATPase_C_sf"/>
</dbReference>
<evidence type="ECO:0000256" key="4">
    <source>
        <dbReference type="ARBA" id="ARBA00022679"/>
    </source>
</evidence>
<dbReference type="SUPFAM" id="SSF47384">
    <property type="entry name" value="Homodimeric domain of signal transducing histidine kinase"/>
    <property type="match status" value="1"/>
</dbReference>
<keyword evidence="4" id="KW-0808">Transferase</keyword>
<dbReference type="SUPFAM" id="SSF55874">
    <property type="entry name" value="ATPase domain of HSP90 chaperone/DNA topoisomerase II/histidine kinase"/>
    <property type="match status" value="1"/>
</dbReference>
<dbReference type="InterPro" id="IPR005467">
    <property type="entry name" value="His_kinase_dom"/>
</dbReference>
<dbReference type="InterPro" id="IPR054327">
    <property type="entry name" value="His-kinase-like_sensor"/>
</dbReference>
<evidence type="ECO:0000256" key="3">
    <source>
        <dbReference type="ARBA" id="ARBA00022553"/>
    </source>
</evidence>
<dbReference type="HOGENOM" id="CLU_000445_114_21_5"/>
<dbReference type="EMBL" id="AP007255">
    <property type="protein sequence ID" value="BAE49511.1"/>
    <property type="molecule type" value="Genomic_DNA"/>
</dbReference>
<dbReference type="Gene3D" id="3.30.450.20">
    <property type="entry name" value="PAS domain"/>
    <property type="match status" value="2"/>
</dbReference>
<keyword evidence="6" id="KW-1133">Transmembrane helix</keyword>
<dbReference type="KEGG" id="mag:amb0707"/>
<accession>Q2W9G4</accession>
<dbReference type="InterPro" id="IPR036097">
    <property type="entry name" value="HisK_dim/P_sf"/>
</dbReference>
<keyword evidence="3" id="KW-0597">Phosphoprotein</keyword>
<dbReference type="CDD" id="cd12915">
    <property type="entry name" value="PDC2_DGC_like"/>
    <property type="match status" value="1"/>
</dbReference>
<protein>
    <recommendedName>
        <fullName evidence="2">histidine kinase</fullName>
        <ecNumber evidence="2">2.7.13.3</ecNumber>
    </recommendedName>
</protein>
<dbReference type="Proteomes" id="UP000007058">
    <property type="component" value="Chromosome"/>
</dbReference>
<dbReference type="EC" id="2.7.13.3" evidence="2"/>
<dbReference type="Pfam" id="PF02518">
    <property type="entry name" value="HATPase_c"/>
    <property type="match status" value="1"/>
</dbReference>
<dbReference type="Pfam" id="PF22588">
    <property type="entry name" value="dCache_1_like"/>
    <property type="match status" value="1"/>
</dbReference>
<feature type="transmembrane region" description="Helical" evidence="6">
    <location>
        <begin position="17"/>
        <end position="37"/>
    </location>
</feature>
<dbReference type="AlphaFoldDB" id="Q2W9G4"/>
<feature type="domain" description="Histidine kinase" evidence="7">
    <location>
        <begin position="345"/>
        <end position="557"/>
    </location>
</feature>
<organism evidence="8 9">
    <name type="scientific">Paramagnetospirillum magneticum (strain ATCC 700264 / AMB-1)</name>
    <name type="common">Magnetospirillum magneticum</name>
    <dbReference type="NCBI Taxonomy" id="342108"/>
    <lineage>
        <taxon>Bacteria</taxon>
        <taxon>Pseudomonadati</taxon>
        <taxon>Pseudomonadota</taxon>
        <taxon>Alphaproteobacteria</taxon>
        <taxon>Rhodospirillales</taxon>
        <taxon>Magnetospirillaceae</taxon>
        <taxon>Paramagnetospirillum</taxon>
    </lineage>
</organism>
<dbReference type="PROSITE" id="PS50109">
    <property type="entry name" value="HIS_KIN"/>
    <property type="match status" value="1"/>
</dbReference>
<proteinExistence type="predicted"/>
<evidence type="ECO:0000256" key="1">
    <source>
        <dbReference type="ARBA" id="ARBA00000085"/>
    </source>
</evidence>
<dbReference type="STRING" id="342108.amb0707"/>
<reference evidence="8 9" key="1">
    <citation type="journal article" date="2005" name="DNA Res.">
        <title>Complete genome sequence of the facultative anaerobic magnetotactic bacterium Magnetospirillum sp. strain AMB-1.</title>
        <authorList>
            <person name="Matsunaga T."/>
            <person name="Okamura Y."/>
            <person name="Fukuda Y."/>
            <person name="Wahyudi A.T."/>
            <person name="Murase Y."/>
            <person name="Takeyama H."/>
        </authorList>
    </citation>
    <scope>NUCLEOTIDE SEQUENCE [LARGE SCALE GENOMIC DNA]</scope>
    <source>
        <strain evidence="9">ATCC 700264 / AMB-1</strain>
    </source>
</reference>
<feature type="transmembrane region" description="Helical" evidence="6">
    <location>
        <begin position="289"/>
        <end position="311"/>
    </location>
</feature>
<evidence type="ECO:0000259" key="7">
    <source>
        <dbReference type="PROSITE" id="PS50109"/>
    </source>
</evidence>
<dbReference type="PANTHER" id="PTHR43304:SF1">
    <property type="entry name" value="PAC DOMAIN-CONTAINING PROTEIN"/>
    <property type="match status" value="1"/>
</dbReference>
<dbReference type="CDD" id="cd12914">
    <property type="entry name" value="PDC1_DGC_like"/>
    <property type="match status" value="1"/>
</dbReference>
<dbReference type="Gene3D" id="3.30.565.10">
    <property type="entry name" value="Histidine kinase-like ATPase, C-terminal domain"/>
    <property type="match status" value="1"/>
</dbReference>
<dbReference type="PANTHER" id="PTHR43304">
    <property type="entry name" value="PHYTOCHROME-LIKE PROTEIN CPH1"/>
    <property type="match status" value="1"/>
</dbReference>
<dbReference type="Gene3D" id="1.10.287.130">
    <property type="match status" value="1"/>
</dbReference>
<evidence type="ECO:0000256" key="5">
    <source>
        <dbReference type="ARBA" id="ARBA00022777"/>
    </source>
</evidence>
<dbReference type="InterPro" id="IPR003594">
    <property type="entry name" value="HATPase_dom"/>
</dbReference>
<name>Q2W9G4_PARM1</name>
<comment type="catalytic activity">
    <reaction evidence="1">
        <text>ATP + protein L-histidine = ADP + protein N-phospho-L-histidine.</text>
        <dbReference type="EC" id="2.7.13.3"/>
    </reaction>
</comment>
<keyword evidence="6" id="KW-0812">Transmembrane</keyword>
<evidence type="ECO:0000256" key="6">
    <source>
        <dbReference type="SAM" id="Phobius"/>
    </source>
</evidence>
<dbReference type="GO" id="GO:0000155">
    <property type="term" value="F:phosphorelay sensor kinase activity"/>
    <property type="evidence" value="ECO:0007669"/>
    <property type="project" value="InterPro"/>
</dbReference>
<keyword evidence="6" id="KW-0472">Membrane</keyword>